<dbReference type="GO" id="GO:0008017">
    <property type="term" value="F:microtubule binding"/>
    <property type="evidence" value="ECO:0007669"/>
    <property type="project" value="TreeGrafter"/>
</dbReference>
<feature type="coiled-coil region" evidence="4">
    <location>
        <begin position="454"/>
        <end position="572"/>
    </location>
</feature>
<evidence type="ECO:0000256" key="1">
    <source>
        <dbReference type="ARBA" id="ARBA00004496"/>
    </source>
</evidence>
<dbReference type="Proteomes" id="UP001174691">
    <property type="component" value="Unassembled WGS sequence"/>
</dbReference>
<keyword evidence="3 4" id="KW-0175">Coiled coil</keyword>
<dbReference type="PROSITE" id="PS50021">
    <property type="entry name" value="CH"/>
    <property type="match status" value="1"/>
</dbReference>
<dbReference type="PANTHER" id="PTHR18947:SF28">
    <property type="entry name" value="GIRDIN, ISOFORM A"/>
    <property type="match status" value="1"/>
</dbReference>
<keyword evidence="2" id="KW-0963">Cytoplasm</keyword>
<comment type="subcellular location">
    <subcellularLocation>
        <location evidence="1">Cytoplasm</location>
    </subcellularLocation>
</comment>
<accession>A0AA38RQ68</accession>
<dbReference type="GO" id="GO:0051959">
    <property type="term" value="F:dynein light intermediate chain binding"/>
    <property type="evidence" value="ECO:0007669"/>
    <property type="project" value="TreeGrafter"/>
</dbReference>
<gene>
    <name evidence="7" type="ORF">NKR19_g4556</name>
</gene>
<organism evidence="7 8">
    <name type="scientific">Coniochaeta hoffmannii</name>
    <dbReference type="NCBI Taxonomy" id="91930"/>
    <lineage>
        <taxon>Eukaryota</taxon>
        <taxon>Fungi</taxon>
        <taxon>Dikarya</taxon>
        <taxon>Ascomycota</taxon>
        <taxon>Pezizomycotina</taxon>
        <taxon>Sordariomycetes</taxon>
        <taxon>Sordariomycetidae</taxon>
        <taxon>Coniochaetales</taxon>
        <taxon>Coniochaetaceae</taxon>
        <taxon>Coniochaeta</taxon>
    </lineage>
</organism>
<protein>
    <submittedName>
        <fullName evidence="7">Protein hook</fullName>
    </submittedName>
</protein>
<name>A0AA38RQ68_9PEZI</name>
<dbReference type="InterPro" id="IPR036872">
    <property type="entry name" value="CH_dom_sf"/>
</dbReference>
<feature type="compositionally biased region" description="Basic and acidic residues" evidence="5">
    <location>
        <begin position="662"/>
        <end position="672"/>
    </location>
</feature>
<evidence type="ECO:0000256" key="5">
    <source>
        <dbReference type="SAM" id="MobiDB-lite"/>
    </source>
</evidence>
<dbReference type="AlphaFoldDB" id="A0AA38RQ68"/>
<evidence type="ECO:0000256" key="4">
    <source>
        <dbReference type="SAM" id="Coils"/>
    </source>
</evidence>
<dbReference type="InterPro" id="IPR043936">
    <property type="entry name" value="HOOK_N"/>
</dbReference>
<dbReference type="GO" id="GO:0005737">
    <property type="term" value="C:cytoplasm"/>
    <property type="evidence" value="ECO:0007669"/>
    <property type="project" value="UniProtKB-SubCell"/>
</dbReference>
<evidence type="ECO:0000313" key="8">
    <source>
        <dbReference type="Proteomes" id="UP001174691"/>
    </source>
</evidence>
<dbReference type="Pfam" id="PF19047">
    <property type="entry name" value="HOOK_N"/>
    <property type="match status" value="1"/>
</dbReference>
<dbReference type="Gene3D" id="1.10.418.10">
    <property type="entry name" value="Calponin-like domain"/>
    <property type="match status" value="1"/>
</dbReference>
<dbReference type="GO" id="GO:0030705">
    <property type="term" value="P:cytoskeleton-dependent intracellular transport"/>
    <property type="evidence" value="ECO:0007669"/>
    <property type="project" value="InterPro"/>
</dbReference>
<comment type="caution">
    <text evidence="7">The sequence shown here is derived from an EMBL/GenBank/DDBJ whole genome shotgun (WGS) entry which is preliminary data.</text>
</comment>
<evidence type="ECO:0000256" key="2">
    <source>
        <dbReference type="ARBA" id="ARBA00022490"/>
    </source>
</evidence>
<evidence type="ECO:0000256" key="3">
    <source>
        <dbReference type="ARBA" id="ARBA00023054"/>
    </source>
</evidence>
<proteinExistence type="predicted"/>
<dbReference type="EMBL" id="JANBVN010000057">
    <property type="protein sequence ID" value="KAJ9152275.1"/>
    <property type="molecule type" value="Genomic_DNA"/>
</dbReference>
<reference evidence="7" key="1">
    <citation type="submission" date="2022-07" db="EMBL/GenBank/DDBJ databases">
        <title>Fungi with potential for degradation of polypropylene.</title>
        <authorList>
            <person name="Gostincar C."/>
        </authorList>
    </citation>
    <scope>NUCLEOTIDE SEQUENCE</scope>
    <source>
        <strain evidence="7">EXF-13287</strain>
    </source>
</reference>
<feature type="region of interest" description="Disordered" evidence="5">
    <location>
        <begin position="644"/>
        <end position="672"/>
    </location>
</feature>
<dbReference type="GO" id="GO:0005815">
    <property type="term" value="C:microtubule organizing center"/>
    <property type="evidence" value="ECO:0007669"/>
    <property type="project" value="TreeGrafter"/>
</dbReference>
<evidence type="ECO:0000313" key="7">
    <source>
        <dbReference type="EMBL" id="KAJ9152275.1"/>
    </source>
</evidence>
<dbReference type="InterPro" id="IPR001715">
    <property type="entry name" value="CH_dom"/>
</dbReference>
<dbReference type="SUPFAM" id="SSF116907">
    <property type="entry name" value="Hook domain"/>
    <property type="match status" value="1"/>
</dbReference>
<keyword evidence="8" id="KW-1185">Reference proteome</keyword>
<evidence type="ECO:0000259" key="6">
    <source>
        <dbReference type="PROSITE" id="PS50021"/>
    </source>
</evidence>
<sequence>MSTLSKGAQVALLKWVNTFEGLDRKAETLDDLTDGVILAQVLHILNPDFQSSSLNQNATSWLEKKRNLETVYRALAQFLRQENPYLAPSPNHFRSIIDNPDADGMCEFLSAFVSAACLGDLAKTYVPAIMKMERTDQREIMAIIQKKQVHIKDAEARAQANGNVDTTTRNDALDDYMVGPAPRDPDLAQEAELARLSKELDTLRKQNADLLTRNEQLQMSREEVVQDLQIAQRERDVLRKTNETDASAIIRKLEAEKREEEHLIDTLQAQAEDDRIEKLKLRNELEVYKAKAEKAEGLSDQVKELLHERDTLSSKLKQAEWYKKSAEEAKITEQRNRELETQNHELREQVQEFDKMRADNEALKYTCQQYRKQMETYEREKFDDQSIKINLKEENESIKLERQILQDQLRVSEEQIKDLQERLQVSGSSVPASPGASAVLSNLEQELQTTSDPAARYRLEISRLEAENKLLRNNMGVAAENERLRTDLDMEKKRENLLTLKYNEVYEKYVVAQEQIKALLNQGTGKGDEAFNTMQKDYLSNATELERAQTQLQKLKAEVADKDRELMTVRTDLNAVGQESIDALEVLKSSDQLVSASLMTELEATRKQLEEKRIDYEQVQQQLMDALLSKDKIRQQLDEARAAGLPLSTSPTPAPEQSAADQKTKKEDAEKTEKLKTALKTKIQQLEKSEQEKYELQRRLKAAESGGAYAAQKAALEAIIKNLERENALISSAWYDLTSRLQSNHVVLQRRHDVPKSWLNKQRHLVNERNSNTT</sequence>
<feature type="coiled-coil region" evidence="4">
    <location>
        <begin position="599"/>
        <end position="643"/>
    </location>
</feature>
<feature type="domain" description="Calponin-homology (CH)" evidence="6">
    <location>
        <begin position="6"/>
        <end position="117"/>
    </location>
</feature>
<dbReference type="PANTHER" id="PTHR18947">
    <property type="entry name" value="HOOK PROTEINS"/>
    <property type="match status" value="1"/>
</dbReference>
<dbReference type="GO" id="GO:0031122">
    <property type="term" value="P:cytoplasmic microtubule organization"/>
    <property type="evidence" value="ECO:0007669"/>
    <property type="project" value="TreeGrafter"/>
</dbReference>
<dbReference type="CDD" id="cd22211">
    <property type="entry name" value="HkD_SF"/>
    <property type="match status" value="1"/>
</dbReference>
<feature type="coiled-coil region" evidence="4">
    <location>
        <begin position="186"/>
        <end position="422"/>
    </location>
</feature>